<dbReference type="InterPro" id="IPR001497">
    <property type="entry name" value="MethylDNA_cys_MeTrfase_AS"/>
</dbReference>
<dbReference type="InterPro" id="IPR014048">
    <property type="entry name" value="MethylDNA_cys_MeTrfase_DNA-bd"/>
</dbReference>
<dbReference type="SUPFAM" id="SSF53155">
    <property type="entry name" value="Methylated DNA-protein cysteine methyltransferase domain"/>
    <property type="match status" value="1"/>
</dbReference>
<feature type="domain" description="Methylguanine DNA methyltransferase ribonuclease-like" evidence="10">
    <location>
        <begin position="5"/>
        <end position="82"/>
    </location>
</feature>
<dbReference type="Gene3D" id="3.30.160.70">
    <property type="entry name" value="Methylated DNA-protein cysteine methyltransferase domain"/>
    <property type="match status" value="1"/>
</dbReference>
<dbReference type="Pfam" id="PF01035">
    <property type="entry name" value="DNA_binding_1"/>
    <property type="match status" value="1"/>
</dbReference>
<dbReference type="FunFam" id="1.10.10.10:FF:000214">
    <property type="entry name" value="Methylated-DNA--protein-cysteine methyltransferase"/>
    <property type="match status" value="1"/>
</dbReference>
<dbReference type="NCBIfam" id="TIGR00589">
    <property type="entry name" value="ogt"/>
    <property type="match status" value="1"/>
</dbReference>
<evidence type="ECO:0000256" key="6">
    <source>
        <dbReference type="ARBA" id="ARBA00022763"/>
    </source>
</evidence>
<evidence type="ECO:0000313" key="12">
    <source>
        <dbReference type="Proteomes" id="UP000316626"/>
    </source>
</evidence>
<comment type="catalytic activity">
    <reaction evidence="8">
        <text>a 6-O-methyl-2'-deoxyguanosine in DNA + L-cysteinyl-[protein] = S-methyl-L-cysteinyl-[protein] + a 2'-deoxyguanosine in DNA</text>
        <dbReference type="Rhea" id="RHEA:24000"/>
        <dbReference type="Rhea" id="RHEA-COMP:10131"/>
        <dbReference type="Rhea" id="RHEA-COMP:10132"/>
        <dbReference type="Rhea" id="RHEA-COMP:11367"/>
        <dbReference type="Rhea" id="RHEA-COMP:11368"/>
        <dbReference type="ChEBI" id="CHEBI:29950"/>
        <dbReference type="ChEBI" id="CHEBI:82612"/>
        <dbReference type="ChEBI" id="CHEBI:85445"/>
        <dbReference type="ChEBI" id="CHEBI:85448"/>
        <dbReference type="EC" id="2.1.1.63"/>
    </reaction>
</comment>
<dbReference type="InterPro" id="IPR036217">
    <property type="entry name" value="MethylDNA_cys_MeTrfase_DNAb"/>
</dbReference>
<dbReference type="PANTHER" id="PTHR10815">
    <property type="entry name" value="METHYLATED-DNA--PROTEIN-CYSTEINE METHYLTRANSFERASE"/>
    <property type="match status" value="1"/>
</dbReference>
<dbReference type="Pfam" id="PF02870">
    <property type="entry name" value="Methyltransf_1N"/>
    <property type="match status" value="1"/>
</dbReference>
<dbReference type="GO" id="GO:0003908">
    <property type="term" value="F:methylated-DNA-[protein]-cysteine S-methyltransferase activity"/>
    <property type="evidence" value="ECO:0007669"/>
    <property type="project" value="UniProtKB-EC"/>
</dbReference>
<dbReference type="EMBL" id="VDGI01000001">
    <property type="protein sequence ID" value="TQR21600.1"/>
    <property type="molecule type" value="Genomic_DNA"/>
</dbReference>
<evidence type="ECO:0000256" key="7">
    <source>
        <dbReference type="ARBA" id="ARBA00023204"/>
    </source>
</evidence>
<reference evidence="11 12" key="1">
    <citation type="submission" date="2019-06" db="EMBL/GenBank/DDBJ databases">
        <title>Psychrobacillus vulpis sp. nov., a new species isolated from feces of a red fox that inhabits in The Tablas de Daimiel Natural Park, Albacete, Spain.</title>
        <authorList>
            <person name="Rodriguez M."/>
            <person name="Reina J.C."/>
            <person name="Bejar V."/>
            <person name="Llamas I."/>
        </authorList>
    </citation>
    <scope>NUCLEOTIDE SEQUENCE [LARGE SCALE GENOMIC DNA]</scope>
    <source>
        <strain evidence="11 12">Z8</strain>
    </source>
</reference>
<dbReference type="OrthoDB" id="9802228at2"/>
<organism evidence="11 12">
    <name type="scientific">Psychrobacillus vulpis</name>
    <dbReference type="NCBI Taxonomy" id="2325572"/>
    <lineage>
        <taxon>Bacteria</taxon>
        <taxon>Bacillati</taxon>
        <taxon>Bacillota</taxon>
        <taxon>Bacilli</taxon>
        <taxon>Bacillales</taxon>
        <taxon>Bacillaceae</taxon>
        <taxon>Psychrobacillus</taxon>
    </lineage>
</organism>
<gene>
    <name evidence="11" type="ORF">FG384_01195</name>
</gene>
<evidence type="ECO:0000259" key="10">
    <source>
        <dbReference type="Pfam" id="PF02870"/>
    </source>
</evidence>
<dbReference type="InterPro" id="IPR036631">
    <property type="entry name" value="MGMT_N_sf"/>
</dbReference>
<proteinExistence type="inferred from homology"/>
<protein>
    <recommendedName>
        <fullName evidence="3">methylated-DNA--[protein]-cysteine S-methyltransferase</fullName>
        <ecNumber evidence="3">2.1.1.63</ecNumber>
    </recommendedName>
</protein>
<evidence type="ECO:0000256" key="5">
    <source>
        <dbReference type="ARBA" id="ARBA00022679"/>
    </source>
</evidence>
<dbReference type="RefSeq" id="WP_142640726.1">
    <property type="nucleotide sequence ID" value="NZ_VDGI01000001.1"/>
</dbReference>
<dbReference type="PANTHER" id="PTHR10815:SF12">
    <property type="entry name" value="METHYLATED-DNA--PROTEIN-CYSTEINE METHYLTRANSFERASE, INDUCIBLE"/>
    <property type="match status" value="1"/>
</dbReference>
<comment type="similarity">
    <text evidence="2">Belongs to the MGMT family.</text>
</comment>
<dbReference type="AlphaFoldDB" id="A0A544TVX2"/>
<evidence type="ECO:0000256" key="4">
    <source>
        <dbReference type="ARBA" id="ARBA00022603"/>
    </source>
</evidence>
<dbReference type="EC" id="2.1.1.63" evidence="3"/>
<keyword evidence="5 11" id="KW-0808">Transferase</keyword>
<dbReference type="Gene3D" id="1.10.10.10">
    <property type="entry name" value="Winged helix-like DNA-binding domain superfamily/Winged helix DNA-binding domain"/>
    <property type="match status" value="1"/>
</dbReference>
<dbReference type="InterPro" id="IPR008332">
    <property type="entry name" value="MethylG_MeTrfase_N"/>
</dbReference>
<dbReference type="Proteomes" id="UP000316626">
    <property type="component" value="Unassembled WGS sequence"/>
</dbReference>
<dbReference type="InterPro" id="IPR036388">
    <property type="entry name" value="WH-like_DNA-bd_sf"/>
</dbReference>
<comment type="caution">
    <text evidence="11">The sequence shown here is derived from an EMBL/GenBank/DDBJ whole genome shotgun (WGS) entry which is preliminary data.</text>
</comment>
<dbReference type="SUPFAM" id="SSF46767">
    <property type="entry name" value="Methylated DNA-protein cysteine methyltransferase, C-terminal domain"/>
    <property type="match status" value="1"/>
</dbReference>
<comment type="catalytic activity">
    <reaction evidence="1">
        <text>a 4-O-methyl-thymidine in DNA + L-cysteinyl-[protein] = a thymidine in DNA + S-methyl-L-cysteinyl-[protein]</text>
        <dbReference type="Rhea" id="RHEA:53428"/>
        <dbReference type="Rhea" id="RHEA-COMP:10131"/>
        <dbReference type="Rhea" id="RHEA-COMP:10132"/>
        <dbReference type="Rhea" id="RHEA-COMP:13555"/>
        <dbReference type="Rhea" id="RHEA-COMP:13556"/>
        <dbReference type="ChEBI" id="CHEBI:29950"/>
        <dbReference type="ChEBI" id="CHEBI:82612"/>
        <dbReference type="ChEBI" id="CHEBI:137386"/>
        <dbReference type="ChEBI" id="CHEBI:137387"/>
        <dbReference type="EC" id="2.1.1.63"/>
    </reaction>
</comment>
<dbReference type="PROSITE" id="PS00374">
    <property type="entry name" value="MGMT"/>
    <property type="match status" value="1"/>
</dbReference>
<feature type="domain" description="Methylated-DNA-[protein]-cysteine S-methyltransferase DNA binding" evidence="9">
    <location>
        <begin position="86"/>
        <end position="165"/>
    </location>
</feature>
<evidence type="ECO:0000256" key="1">
    <source>
        <dbReference type="ARBA" id="ARBA00001286"/>
    </source>
</evidence>
<keyword evidence="12" id="KW-1185">Reference proteome</keyword>
<evidence type="ECO:0000256" key="3">
    <source>
        <dbReference type="ARBA" id="ARBA00011918"/>
    </source>
</evidence>
<evidence type="ECO:0000256" key="2">
    <source>
        <dbReference type="ARBA" id="ARBA00008711"/>
    </source>
</evidence>
<sequence length="168" mass="19203">MNKVYWTLFIHNEWRLYIAATEKGICYIGSPDKPYEEMEVWLTKRFPKYELAEDEETLTPYMNELKEYLDGLRRDFTMPVDLKGTAFQLTIWDALMKISYGEKKSYSQIAELINNPTAIRAVGTAIGANPVLITIPCHRVVAKSGALTGYRGGLEMKEKLLTLENGEV</sequence>
<evidence type="ECO:0000259" key="9">
    <source>
        <dbReference type="Pfam" id="PF01035"/>
    </source>
</evidence>
<keyword evidence="4 11" id="KW-0489">Methyltransferase</keyword>
<accession>A0A544TVX2</accession>
<dbReference type="GO" id="GO:0006281">
    <property type="term" value="P:DNA repair"/>
    <property type="evidence" value="ECO:0007669"/>
    <property type="project" value="UniProtKB-KW"/>
</dbReference>
<evidence type="ECO:0000313" key="11">
    <source>
        <dbReference type="EMBL" id="TQR21600.1"/>
    </source>
</evidence>
<name>A0A544TVX2_9BACI</name>
<evidence type="ECO:0000256" key="8">
    <source>
        <dbReference type="ARBA" id="ARBA00049348"/>
    </source>
</evidence>
<dbReference type="GO" id="GO:0032259">
    <property type="term" value="P:methylation"/>
    <property type="evidence" value="ECO:0007669"/>
    <property type="project" value="UniProtKB-KW"/>
</dbReference>
<dbReference type="CDD" id="cd06445">
    <property type="entry name" value="ATase"/>
    <property type="match status" value="1"/>
</dbReference>
<keyword evidence="6" id="KW-0227">DNA damage</keyword>
<keyword evidence="7" id="KW-0234">DNA repair</keyword>